<keyword evidence="1" id="KW-0472">Membrane</keyword>
<reference evidence="2" key="1">
    <citation type="journal article" date="2020" name="Nature">
        <title>Giant virus diversity and host interactions through global metagenomics.</title>
        <authorList>
            <person name="Schulz F."/>
            <person name="Roux S."/>
            <person name="Paez-Espino D."/>
            <person name="Jungbluth S."/>
            <person name="Walsh D.A."/>
            <person name="Denef V.J."/>
            <person name="McMahon K.D."/>
            <person name="Konstantinidis K.T."/>
            <person name="Eloe-Fadrosh E.A."/>
            <person name="Kyrpides N.C."/>
            <person name="Woyke T."/>
        </authorList>
    </citation>
    <scope>NUCLEOTIDE SEQUENCE</scope>
    <source>
        <strain evidence="2">GVMAG-M-3300009163-63</strain>
    </source>
</reference>
<evidence type="ECO:0000256" key="1">
    <source>
        <dbReference type="SAM" id="Phobius"/>
    </source>
</evidence>
<proteinExistence type="predicted"/>
<dbReference type="AlphaFoldDB" id="A0A6C0F2B8"/>
<evidence type="ECO:0000313" key="2">
    <source>
        <dbReference type="EMBL" id="QHT34689.1"/>
    </source>
</evidence>
<feature type="transmembrane region" description="Helical" evidence="1">
    <location>
        <begin position="135"/>
        <end position="155"/>
    </location>
</feature>
<accession>A0A6C0F2B8</accession>
<name>A0A6C0F2B8_9ZZZZ</name>
<sequence>MEDTQNKIDHVNSLFSNMIDKYKINYVNYHKNSTLSMPTTTPTNTKIENVVSSSNSNEKDPNEELLSNYRYAANNLLEHVRSQMASNSRTISKINSDIVPIQTQYLSILELGNNFDSTKSAATASLDDYNELYKVTFFSILTYLVGSASILYLMFKPKLQSV</sequence>
<protein>
    <submittedName>
        <fullName evidence="2">Uncharacterized protein</fullName>
    </submittedName>
</protein>
<keyword evidence="1" id="KW-1133">Transmembrane helix</keyword>
<dbReference type="EMBL" id="MN739005">
    <property type="protein sequence ID" value="QHT34689.1"/>
    <property type="molecule type" value="Genomic_DNA"/>
</dbReference>
<organism evidence="2">
    <name type="scientific">viral metagenome</name>
    <dbReference type="NCBI Taxonomy" id="1070528"/>
    <lineage>
        <taxon>unclassified sequences</taxon>
        <taxon>metagenomes</taxon>
        <taxon>organismal metagenomes</taxon>
    </lineage>
</organism>
<keyword evidence="1" id="KW-0812">Transmembrane</keyword>